<protein>
    <recommendedName>
        <fullName evidence="2">DUF1707 domain-containing protein</fullName>
    </recommendedName>
</protein>
<sequence length="195" mass="20879">MMSDLPDRRGEMRASNADRDAVVQRLQEAAGEGRIDLAELAERVDRALAAKTYAELEPLTADLPSAHVIDQGEPLVLKGGLHGASRTGRWQVPAQISAHGGMGGVKLDFSQVDCRLPVIELEAHGQLAGVTIVIPEGWSAETDDVDPGLGGLKDKTTPDRHPGAPVVRLTGTGGAAGVVIRHPNAWERRKLRRNR</sequence>
<proteinExistence type="predicted"/>
<accession>A0A853ARP1</accession>
<dbReference type="EMBL" id="JACCFJ010000001">
    <property type="protein sequence ID" value="NYI84220.1"/>
    <property type="molecule type" value="Genomic_DNA"/>
</dbReference>
<dbReference type="AlphaFoldDB" id="A0A853ARP1"/>
<feature type="domain" description="DUF1707" evidence="2">
    <location>
        <begin position="12"/>
        <end position="64"/>
    </location>
</feature>
<evidence type="ECO:0000313" key="3">
    <source>
        <dbReference type="EMBL" id="NYI84220.1"/>
    </source>
</evidence>
<dbReference type="Proteomes" id="UP000587002">
    <property type="component" value="Unassembled WGS sequence"/>
</dbReference>
<dbReference type="Pfam" id="PF08044">
    <property type="entry name" value="DUF1707"/>
    <property type="match status" value="1"/>
</dbReference>
<dbReference type="PANTHER" id="PTHR40763">
    <property type="entry name" value="MEMBRANE PROTEIN-RELATED"/>
    <property type="match status" value="1"/>
</dbReference>
<evidence type="ECO:0000259" key="2">
    <source>
        <dbReference type="Pfam" id="PF08044"/>
    </source>
</evidence>
<evidence type="ECO:0000313" key="4">
    <source>
        <dbReference type="Proteomes" id="UP000587002"/>
    </source>
</evidence>
<feature type="region of interest" description="Disordered" evidence="1">
    <location>
        <begin position="144"/>
        <end position="163"/>
    </location>
</feature>
<comment type="caution">
    <text evidence="3">The sequence shown here is derived from an EMBL/GenBank/DDBJ whole genome shotgun (WGS) entry which is preliminary data.</text>
</comment>
<feature type="compositionally biased region" description="Basic and acidic residues" evidence="1">
    <location>
        <begin position="152"/>
        <end position="162"/>
    </location>
</feature>
<evidence type="ECO:0000256" key="1">
    <source>
        <dbReference type="SAM" id="MobiDB-lite"/>
    </source>
</evidence>
<organism evidence="3 4">
    <name type="scientific">Saccharopolyspora hordei</name>
    <dbReference type="NCBI Taxonomy" id="1838"/>
    <lineage>
        <taxon>Bacteria</taxon>
        <taxon>Bacillati</taxon>
        <taxon>Actinomycetota</taxon>
        <taxon>Actinomycetes</taxon>
        <taxon>Pseudonocardiales</taxon>
        <taxon>Pseudonocardiaceae</taxon>
        <taxon>Saccharopolyspora</taxon>
    </lineage>
</organism>
<keyword evidence="4" id="KW-1185">Reference proteome</keyword>
<reference evidence="3 4" key="1">
    <citation type="submission" date="2020-07" db="EMBL/GenBank/DDBJ databases">
        <title>Sequencing the genomes of 1000 actinobacteria strains.</title>
        <authorList>
            <person name="Klenk H.-P."/>
        </authorList>
    </citation>
    <scope>NUCLEOTIDE SEQUENCE [LARGE SCALE GENOMIC DNA]</scope>
    <source>
        <strain evidence="3 4">DSM 44065</strain>
    </source>
</reference>
<dbReference type="PANTHER" id="PTHR40763:SF5">
    <property type="entry name" value="MEMBRANE PROTEIN"/>
    <property type="match status" value="1"/>
</dbReference>
<gene>
    <name evidence="3" type="ORF">HNR68_002850</name>
</gene>
<dbReference type="InterPro" id="IPR012551">
    <property type="entry name" value="DUF1707_SHOCT-like"/>
</dbReference>
<name>A0A853ARP1_9PSEU</name>
<dbReference type="RefSeq" id="WP_218888304.1">
    <property type="nucleotide sequence ID" value="NZ_BAABFH010000001.1"/>
</dbReference>